<comment type="caution">
    <text evidence="1">The sequence shown here is derived from an EMBL/GenBank/DDBJ whole genome shotgun (WGS) entry which is preliminary data.</text>
</comment>
<dbReference type="AlphaFoldDB" id="A0A846HAP1"/>
<name>A0A846HAP1_9CYAN</name>
<dbReference type="Pfam" id="PF00805">
    <property type="entry name" value="Pentapeptide"/>
    <property type="match status" value="2"/>
</dbReference>
<organism evidence="1 2">
    <name type="scientific">Hassallia byssoidea VB512170</name>
    <dbReference type="NCBI Taxonomy" id="1304833"/>
    <lineage>
        <taxon>Bacteria</taxon>
        <taxon>Bacillati</taxon>
        <taxon>Cyanobacteriota</taxon>
        <taxon>Cyanophyceae</taxon>
        <taxon>Nostocales</taxon>
        <taxon>Tolypothrichaceae</taxon>
        <taxon>Hassallia</taxon>
    </lineage>
</organism>
<reference evidence="1 2" key="1">
    <citation type="journal article" date="2015" name="Genome Announc.">
        <title>Draft Genome Sequence of Cyanobacterium Hassallia byssoidea Strain VB512170, Isolated from Monuments in India.</title>
        <authorList>
            <person name="Singh D."/>
            <person name="Chandrababunaidu M.M."/>
            <person name="Panda A."/>
            <person name="Sen D."/>
            <person name="Bhattacharyya S."/>
            <person name="Adhikary S.P."/>
            <person name="Tripathy S."/>
        </authorList>
    </citation>
    <scope>NUCLEOTIDE SEQUENCE [LARGE SCALE GENOMIC DNA]</scope>
    <source>
        <strain evidence="1 2">VB512170</strain>
    </source>
</reference>
<keyword evidence="2" id="KW-1185">Reference proteome</keyword>
<evidence type="ECO:0000313" key="2">
    <source>
        <dbReference type="Proteomes" id="UP000031549"/>
    </source>
</evidence>
<accession>A0A846HAP1</accession>
<dbReference type="InterPro" id="IPR051082">
    <property type="entry name" value="Pentapeptide-BTB/POZ_domain"/>
</dbReference>
<dbReference type="Proteomes" id="UP000031549">
    <property type="component" value="Unassembled WGS sequence"/>
</dbReference>
<dbReference type="PANTHER" id="PTHR14136:SF17">
    <property type="entry name" value="BTB_POZ DOMAIN-CONTAINING PROTEIN KCTD9"/>
    <property type="match status" value="1"/>
</dbReference>
<dbReference type="Gene3D" id="2.160.20.80">
    <property type="entry name" value="E3 ubiquitin-protein ligase SopA"/>
    <property type="match status" value="2"/>
</dbReference>
<dbReference type="InterPro" id="IPR001646">
    <property type="entry name" value="5peptide_repeat"/>
</dbReference>
<dbReference type="RefSeq" id="WP_052325914.1">
    <property type="nucleotide sequence ID" value="NZ_JTCM02000028.1"/>
</dbReference>
<dbReference type="EMBL" id="JTCM02000028">
    <property type="protein sequence ID" value="NEU73784.1"/>
    <property type="molecule type" value="Genomic_DNA"/>
</dbReference>
<sequence>MKNIISIALNSWSRQKQQPILLFDSVAAASDVAFILGGQWDGCNGVVMSKCDEVAVNTAANLVDAKWCYSGTCFACLASLKSDELIKRYAAGERNFINANLRCAMLASVKLSEANLSYAKLNLANLSKADLSKVDLTAADLSEANLSAADLSQAYLVRTNLTKTDLQLADLRGANLTRANLSEVNLSHADLRGANLAYSDLRGANFHFSNLSGANLTGAKFIERDLEECLRNNSI</sequence>
<gene>
    <name evidence="1" type="ORF">PI95_014740</name>
</gene>
<evidence type="ECO:0000313" key="1">
    <source>
        <dbReference type="EMBL" id="NEU73784.1"/>
    </source>
</evidence>
<dbReference type="PANTHER" id="PTHR14136">
    <property type="entry name" value="BTB_POZ DOMAIN-CONTAINING PROTEIN KCTD9"/>
    <property type="match status" value="1"/>
</dbReference>
<proteinExistence type="predicted"/>
<dbReference type="SUPFAM" id="SSF141571">
    <property type="entry name" value="Pentapeptide repeat-like"/>
    <property type="match status" value="1"/>
</dbReference>
<protein>
    <submittedName>
        <fullName evidence="1">Pentapeptide repeat-containing protein</fullName>
    </submittedName>
</protein>